<evidence type="ECO:0000313" key="9">
    <source>
        <dbReference type="EMBL" id="KPI37033.1"/>
    </source>
</evidence>
<evidence type="ECO:0000256" key="3">
    <source>
        <dbReference type="ARBA" id="ARBA00023015"/>
    </source>
</evidence>
<dbReference type="GO" id="GO:0008270">
    <property type="term" value="F:zinc ion binding"/>
    <property type="evidence" value="ECO:0007669"/>
    <property type="project" value="InterPro"/>
</dbReference>
<keyword evidence="5" id="KW-0804">Transcription</keyword>
<reference evidence="9 10" key="1">
    <citation type="submission" date="2015-06" db="EMBL/GenBank/DDBJ databases">
        <title>Draft genome of the ant-associated black yeast Phialophora attae CBS 131958.</title>
        <authorList>
            <person name="Moreno L.F."/>
            <person name="Stielow B.J."/>
            <person name="de Hoog S."/>
            <person name="Vicente V.A."/>
            <person name="Weiss V.A."/>
            <person name="de Vries M."/>
            <person name="Cruz L.M."/>
            <person name="Souza E.M."/>
        </authorList>
    </citation>
    <scope>NUCLEOTIDE SEQUENCE [LARGE SCALE GENOMIC DNA]</scope>
    <source>
        <strain evidence="9 10">CBS 131958</strain>
    </source>
</reference>
<dbReference type="PROSITE" id="PS00463">
    <property type="entry name" value="ZN2_CY6_FUNGAL_1"/>
    <property type="match status" value="1"/>
</dbReference>
<evidence type="ECO:0000256" key="4">
    <source>
        <dbReference type="ARBA" id="ARBA00023125"/>
    </source>
</evidence>
<dbReference type="CDD" id="cd12148">
    <property type="entry name" value="fungal_TF_MHR"/>
    <property type="match status" value="1"/>
</dbReference>
<sequence length="644" mass="71701">MSLEPARRKQNIACLTCKRRKVRCDLVLLTELPCTPCRRGELQCVPNDKGPSSNRPSTPRRRNSKLSISKVTNGAIDRVLPSEIAPTRTPTPERSPAQTKKPETTTSLSNFLEQGIKTSNWKLFSGTDPTRIVYVGTPIGNLAALVGNEDPANSVTRHYPFPANKPPLPWKPKPGSLPFAISPELLQDVGSVPTQEVRDALVNAYFAHINPGFPIINEPHFRSQYASPKNPPPLILLQCVLLAGAHVSTHPLVAAARPTVKNTLYRRALELFHLRYENDRLYLVQAALLFTWHQENADEVSCNTWMWTGIASRIAFGLGANRDLSPHASVPMPIWDRRRYRFAWWTLFVTEAFAALHYGRACTIRWEDFDVPDLITEDYRDHEENPDPTIRRDCFELNVALAYIAQDAMRLFAPRASLMQQQTSLAQSLNSRLAALAVSLPTGDDTFSCQVRLNYHLVLLHCHRTNRNQYADEAKRSEGLKVRSEAASAMLSILEIMEAKDYIRQAHFPIMTVLMAVVVQFLEDIKLAIEASSIILASGAHAKLGRVISPGKEITKYWPNADAILKMCQGQWEKFGAVIQGYVSESSPHEPMGFGTGGQGDGGEEGFWKDLFSAYNDGGIDFGVGGAGMEYGWMTTGSNYNPLS</sequence>
<dbReference type="InterPro" id="IPR052073">
    <property type="entry name" value="Amide_Lactam_Regulators"/>
</dbReference>
<proteinExistence type="predicted"/>
<dbReference type="InterPro" id="IPR007219">
    <property type="entry name" value="XnlR_reg_dom"/>
</dbReference>
<accession>A0A0N1H6L7</accession>
<evidence type="ECO:0000256" key="5">
    <source>
        <dbReference type="ARBA" id="ARBA00023163"/>
    </source>
</evidence>
<feature type="domain" description="Zn(2)-C6 fungal-type" evidence="8">
    <location>
        <begin position="13"/>
        <end position="45"/>
    </location>
</feature>
<dbReference type="Gene3D" id="4.10.240.10">
    <property type="entry name" value="Zn(2)-C6 fungal-type DNA-binding domain"/>
    <property type="match status" value="1"/>
</dbReference>
<comment type="caution">
    <text evidence="9">The sequence shown here is derived from an EMBL/GenBank/DDBJ whole genome shotgun (WGS) entry which is preliminary data.</text>
</comment>
<gene>
    <name evidence="9" type="ORF">AB675_3590</name>
</gene>
<dbReference type="SUPFAM" id="SSF57701">
    <property type="entry name" value="Zn2/Cys6 DNA-binding domain"/>
    <property type="match status" value="1"/>
</dbReference>
<evidence type="ECO:0000259" key="8">
    <source>
        <dbReference type="PROSITE" id="PS50048"/>
    </source>
</evidence>
<dbReference type="InterPro" id="IPR036864">
    <property type="entry name" value="Zn2-C6_fun-type_DNA-bd_sf"/>
</dbReference>
<feature type="region of interest" description="Disordered" evidence="7">
    <location>
        <begin position="43"/>
        <end position="65"/>
    </location>
</feature>
<dbReference type="PANTHER" id="PTHR47171:SF3">
    <property type="entry name" value="FARA-RELATED"/>
    <property type="match status" value="1"/>
</dbReference>
<dbReference type="EMBL" id="LFJN01000026">
    <property type="protein sequence ID" value="KPI37033.1"/>
    <property type="molecule type" value="Genomic_DNA"/>
</dbReference>
<protein>
    <submittedName>
        <fullName evidence="9">Acetamidase regulatory protein</fullName>
    </submittedName>
</protein>
<evidence type="ECO:0000313" key="10">
    <source>
        <dbReference type="Proteomes" id="UP000038010"/>
    </source>
</evidence>
<dbReference type="SMART" id="SM00066">
    <property type="entry name" value="GAL4"/>
    <property type="match status" value="1"/>
</dbReference>
<dbReference type="PANTHER" id="PTHR47171">
    <property type="entry name" value="FARA-RELATED"/>
    <property type="match status" value="1"/>
</dbReference>
<name>A0A0N1H6L7_9EURO</name>
<dbReference type="Pfam" id="PF04082">
    <property type="entry name" value="Fungal_trans"/>
    <property type="match status" value="1"/>
</dbReference>
<dbReference type="SMART" id="SM00906">
    <property type="entry name" value="Fungal_trans"/>
    <property type="match status" value="1"/>
</dbReference>
<evidence type="ECO:0000256" key="6">
    <source>
        <dbReference type="ARBA" id="ARBA00023242"/>
    </source>
</evidence>
<evidence type="ECO:0000256" key="7">
    <source>
        <dbReference type="SAM" id="MobiDB-lite"/>
    </source>
</evidence>
<dbReference type="PROSITE" id="PS50048">
    <property type="entry name" value="ZN2_CY6_FUNGAL_2"/>
    <property type="match status" value="1"/>
</dbReference>
<feature type="compositionally biased region" description="Polar residues" evidence="7">
    <location>
        <begin position="88"/>
        <end position="105"/>
    </location>
</feature>
<dbReference type="OrthoDB" id="39175at2759"/>
<keyword evidence="6" id="KW-0539">Nucleus</keyword>
<dbReference type="RefSeq" id="XP_017996996.1">
    <property type="nucleotide sequence ID" value="XM_018143654.1"/>
</dbReference>
<keyword evidence="2" id="KW-0862">Zinc</keyword>
<feature type="region of interest" description="Disordered" evidence="7">
    <location>
        <begin position="77"/>
        <end position="105"/>
    </location>
</feature>
<dbReference type="GO" id="GO:0000981">
    <property type="term" value="F:DNA-binding transcription factor activity, RNA polymerase II-specific"/>
    <property type="evidence" value="ECO:0007669"/>
    <property type="project" value="InterPro"/>
</dbReference>
<dbReference type="VEuPathDB" id="FungiDB:AB675_3590"/>
<evidence type="ECO:0000256" key="2">
    <source>
        <dbReference type="ARBA" id="ARBA00022833"/>
    </source>
</evidence>
<dbReference type="Pfam" id="PF00172">
    <property type="entry name" value="Zn_clus"/>
    <property type="match status" value="1"/>
</dbReference>
<dbReference type="CDD" id="cd00067">
    <property type="entry name" value="GAL4"/>
    <property type="match status" value="1"/>
</dbReference>
<dbReference type="InterPro" id="IPR001138">
    <property type="entry name" value="Zn2Cys6_DnaBD"/>
</dbReference>
<dbReference type="GO" id="GO:0003677">
    <property type="term" value="F:DNA binding"/>
    <property type="evidence" value="ECO:0007669"/>
    <property type="project" value="UniProtKB-KW"/>
</dbReference>
<organism evidence="9 10">
    <name type="scientific">Cyphellophora attinorum</name>
    <dbReference type="NCBI Taxonomy" id="1664694"/>
    <lineage>
        <taxon>Eukaryota</taxon>
        <taxon>Fungi</taxon>
        <taxon>Dikarya</taxon>
        <taxon>Ascomycota</taxon>
        <taxon>Pezizomycotina</taxon>
        <taxon>Eurotiomycetes</taxon>
        <taxon>Chaetothyriomycetidae</taxon>
        <taxon>Chaetothyriales</taxon>
        <taxon>Cyphellophoraceae</taxon>
        <taxon>Cyphellophora</taxon>
    </lineage>
</organism>
<keyword evidence="1" id="KW-0479">Metal-binding</keyword>
<keyword evidence="4" id="KW-0238">DNA-binding</keyword>
<evidence type="ECO:0000256" key="1">
    <source>
        <dbReference type="ARBA" id="ARBA00022723"/>
    </source>
</evidence>
<dbReference type="Proteomes" id="UP000038010">
    <property type="component" value="Unassembled WGS sequence"/>
</dbReference>
<keyword evidence="3" id="KW-0805">Transcription regulation</keyword>
<keyword evidence="10" id="KW-1185">Reference proteome</keyword>
<dbReference type="GO" id="GO:0006351">
    <property type="term" value="P:DNA-templated transcription"/>
    <property type="evidence" value="ECO:0007669"/>
    <property type="project" value="InterPro"/>
</dbReference>
<dbReference type="GeneID" id="28735534"/>
<dbReference type="AlphaFoldDB" id="A0A0N1H6L7"/>